<dbReference type="HOGENOM" id="CLU_2514296_0_0_1"/>
<keyword evidence="2" id="KW-1185">Reference proteome</keyword>
<proteinExistence type="predicted"/>
<name>A0A0C3QGK7_9AGAM</name>
<sequence length="85" mass="9539">MLIAIISWIRLQEEEERYPGFRDDDSTSDRAPYRAAEVAVHEDGLRRRGFGVPTTYYSAQAPVYQQPGQPIVVQGGQIVGAPVYQ</sequence>
<dbReference type="AlphaFoldDB" id="A0A0C3QGK7"/>
<accession>A0A0C3QGK7</accession>
<organism evidence="1 2">
    <name type="scientific">Tulasnella calospora MUT 4182</name>
    <dbReference type="NCBI Taxonomy" id="1051891"/>
    <lineage>
        <taxon>Eukaryota</taxon>
        <taxon>Fungi</taxon>
        <taxon>Dikarya</taxon>
        <taxon>Basidiomycota</taxon>
        <taxon>Agaricomycotina</taxon>
        <taxon>Agaricomycetes</taxon>
        <taxon>Cantharellales</taxon>
        <taxon>Tulasnellaceae</taxon>
        <taxon>Tulasnella</taxon>
    </lineage>
</organism>
<reference evidence="1 2" key="1">
    <citation type="submission" date="2014-04" db="EMBL/GenBank/DDBJ databases">
        <authorList>
            <consortium name="DOE Joint Genome Institute"/>
            <person name="Kuo A."/>
            <person name="Girlanda M."/>
            <person name="Perotto S."/>
            <person name="Kohler A."/>
            <person name="Nagy L.G."/>
            <person name="Floudas D."/>
            <person name="Copeland A."/>
            <person name="Barry K.W."/>
            <person name="Cichocki N."/>
            <person name="Veneault-Fourrey C."/>
            <person name="LaButti K."/>
            <person name="Lindquist E.A."/>
            <person name="Lipzen A."/>
            <person name="Lundell T."/>
            <person name="Morin E."/>
            <person name="Murat C."/>
            <person name="Sun H."/>
            <person name="Tunlid A."/>
            <person name="Henrissat B."/>
            <person name="Grigoriev I.V."/>
            <person name="Hibbett D.S."/>
            <person name="Martin F."/>
            <person name="Nordberg H.P."/>
            <person name="Cantor M.N."/>
            <person name="Hua S.X."/>
        </authorList>
    </citation>
    <scope>NUCLEOTIDE SEQUENCE [LARGE SCALE GENOMIC DNA]</scope>
    <source>
        <strain evidence="1 2">MUT 4182</strain>
    </source>
</reference>
<protein>
    <submittedName>
        <fullName evidence="1">Uncharacterized protein</fullName>
    </submittedName>
</protein>
<dbReference type="EMBL" id="KN822968">
    <property type="protein sequence ID" value="KIO30785.1"/>
    <property type="molecule type" value="Genomic_DNA"/>
</dbReference>
<reference evidence="2" key="2">
    <citation type="submission" date="2015-01" db="EMBL/GenBank/DDBJ databases">
        <title>Evolutionary Origins and Diversification of the Mycorrhizal Mutualists.</title>
        <authorList>
            <consortium name="DOE Joint Genome Institute"/>
            <consortium name="Mycorrhizal Genomics Consortium"/>
            <person name="Kohler A."/>
            <person name="Kuo A."/>
            <person name="Nagy L.G."/>
            <person name="Floudas D."/>
            <person name="Copeland A."/>
            <person name="Barry K.W."/>
            <person name="Cichocki N."/>
            <person name="Veneault-Fourrey C."/>
            <person name="LaButti K."/>
            <person name="Lindquist E.A."/>
            <person name="Lipzen A."/>
            <person name="Lundell T."/>
            <person name="Morin E."/>
            <person name="Murat C."/>
            <person name="Riley R."/>
            <person name="Ohm R."/>
            <person name="Sun H."/>
            <person name="Tunlid A."/>
            <person name="Henrissat B."/>
            <person name="Grigoriev I.V."/>
            <person name="Hibbett D.S."/>
            <person name="Martin F."/>
        </authorList>
    </citation>
    <scope>NUCLEOTIDE SEQUENCE [LARGE SCALE GENOMIC DNA]</scope>
    <source>
        <strain evidence="2">MUT 4182</strain>
    </source>
</reference>
<gene>
    <name evidence="1" type="ORF">M407DRAFT_242040</name>
</gene>
<evidence type="ECO:0000313" key="2">
    <source>
        <dbReference type="Proteomes" id="UP000054248"/>
    </source>
</evidence>
<dbReference type="Proteomes" id="UP000054248">
    <property type="component" value="Unassembled WGS sequence"/>
</dbReference>
<evidence type="ECO:0000313" key="1">
    <source>
        <dbReference type="EMBL" id="KIO30785.1"/>
    </source>
</evidence>